<feature type="chain" id="PRO_5044553471" evidence="1">
    <location>
        <begin position="26"/>
        <end position="389"/>
    </location>
</feature>
<evidence type="ECO:0000256" key="1">
    <source>
        <dbReference type="SAM" id="SignalP"/>
    </source>
</evidence>
<feature type="signal peptide" evidence="1">
    <location>
        <begin position="1"/>
        <end position="25"/>
    </location>
</feature>
<evidence type="ECO:0000313" key="2">
    <source>
        <dbReference type="EMBL" id="VDM44366.1"/>
    </source>
</evidence>
<evidence type="ECO:0000313" key="3">
    <source>
        <dbReference type="Proteomes" id="UP000050794"/>
    </source>
</evidence>
<dbReference type="Proteomes" id="UP000050794">
    <property type="component" value="Unassembled WGS sequence"/>
</dbReference>
<reference evidence="2 3" key="2">
    <citation type="submission" date="2018-11" db="EMBL/GenBank/DDBJ databases">
        <authorList>
            <consortium name="Pathogen Informatics"/>
        </authorList>
    </citation>
    <scope>NUCLEOTIDE SEQUENCE [LARGE SCALE GENOMIC DNA]</scope>
</reference>
<proteinExistence type="predicted"/>
<evidence type="ECO:0000313" key="4">
    <source>
        <dbReference type="WBParaSite" id="TCNE_0001304501-mRNA-1"/>
    </source>
</evidence>
<keyword evidence="3" id="KW-1185">Reference proteome</keyword>
<accession>A0A183UX25</accession>
<dbReference type="AlphaFoldDB" id="A0A183UX25"/>
<gene>
    <name evidence="2" type="ORF">TCNE_LOCUS13045</name>
</gene>
<sequence length="389" mass="44355">MGSRAKIFTARVCIHLLVCVLCIVGDDPCDEKYEEKICSMNERERRAEAIRMSVINETMEELKTLDDELNEYYHTIANAPLLAAHPKFLAILTAGNDFPLRSYHGFNHLLHLSTFRSGLSQLAEKEFLALLSIESSFEQILHATRTLRADAHTMLTSITREKWLDWKAMIGEDYRKFEAQNAAAISAEAGLGDVIATFSEFKFALDNSNYAKLPIKVRRYMNYFVDQHKASLDAHMKLVQAIVQYVQRVVTTLKTMADMCPLDELRAFKTRYCTIHRAIVSRLLVMITELTNSYDAVMDRYVKKICASMPSVETVLPSQSMLESFKRVYGPIANVTRELDAHFQKKMEKLSSAKQQLLRDKACYQLIISAGGVRKYCNSKGQIQLRNVP</sequence>
<dbReference type="EMBL" id="UYWY01021536">
    <property type="protein sequence ID" value="VDM44366.1"/>
    <property type="molecule type" value="Genomic_DNA"/>
</dbReference>
<keyword evidence="1" id="KW-0732">Signal</keyword>
<reference evidence="4" key="1">
    <citation type="submission" date="2016-06" db="UniProtKB">
        <authorList>
            <consortium name="WormBaseParasite"/>
        </authorList>
    </citation>
    <scope>IDENTIFICATION</scope>
</reference>
<dbReference type="WBParaSite" id="TCNE_0001304501-mRNA-1">
    <property type="protein sequence ID" value="TCNE_0001304501-mRNA-1"/>
    <property type="gene ID" value="TCNE_0001304501"/>
</dbReference>
<protein>
    <submittedName>
        <fullName evidence="4">Salivary secreted protein</fullName>
    </submittedName>
</protein>
<name>A0A183UX25_TOXCA</name>
<organism evidence="3 4">
    <name type="scientific">Toxocara canis</name>
    <name type="common">Canine roundworm</name>
    <dbReference type="NCBI Taxonomy" id="6265"/>
    <lineage>
        <taxon>Eukaryota</taxon>
        <taxon>Metazoa</taxon>
        <taxon>Ecdysozoa</taxon>
        <taxon>Nematoda</taxon>
        <taxon>Chromadorea</taxon>
        <taxon>Rhabditida</taxon>
        <taxon>Spirurina</taxon>
        <taxon>Ascaridomorpha</taxon>
        <taxon>Ascaridoidea</taxon>
        <taxon>Toxocaridae</taxon>
        <taxon>Toxocara</taxon>
    </lineage>
</organism>